<evidence type="ECO:0000256" key="3">
    <source>
        <dbReference type="ARBA" id="ARBA00022777"/>
    </source>
</evidence>
<evidence type="ECO:0000256" key="1">
    <source>
        <dbReference type="ARBA" id="ARBA00022679"/>
    </source>
</evidence>
<evidence type="ECO:0000256" key="4">
    <source>
        <dbReference type="ARBA" id="ARBA00022840"/>
    </source>
</evidence>
<accession>A0A0F9L254</accession>
<evidence type="ECO:0000256" key="2">
    <source>
        <dbReference type="ARBA" id="ARBA00022741"/>
    </source>
</evidence>
<dbReference type="InterPro" id="IPR001206">
    <property type="entry name" value="Diacylglycerol_kinase_cat_dom"/>
</dbReference>
<keyword evidence="3" id="KW-0418">Kinase</keyword>
<protein>
    <recommendedName>
        <fullName evidence="5">DAGKc domain-containing protein</fullName>
    </recommendedName>
</protein>
<dbReference type="SUPFAM" id="SSF111331">
    <property type="entry name" value="NAD kinase/diacylglycerol kinase-like"/>
    <property type="match status" value="1"/>
</dbReference>
<dbReference type="InterPro" id="IPR016064">
    <property type="entry name" value="NAD/diacylglycerol_kinase_sf"/>
</dbReference>
<dbReference type="GO" id="GO:0005886">
    <property type="term" value="C:plasma membrane"/>
    <property type="evidence" value="ECO:0007669"/>
    <property type="project" value="TreeGrafter"/>
</dbReference>
<evidence type="ECO:0000313" key="6">
    <source>
        <dbReference type="EMBL" id="KKM87883.1"/>
    </source>
</evidence>
<dbReference type="GO" id="GO:0005524">
    <property type="term" value="F:ATP binding"/>
    <property type="evidence" value="ECO:0007669"/>
    <property type="project" value="UniProtKB-KW"/>
</dbReference>
<dbReference type="PROSITE" id="PS50146">
    <property type="entry name" value="DAGK"/>
    <property type="match status" value="1"/>
</dbReference>
<dbReference type="GO" id="GO:0016301">
    <property type="term" value="F:kinase activity"/>
    <property type="evidence" value="ECO:0007669"/>
    <property type="project" value="UniProtKB-KW"/>
</dbReference>
<organism evidence="6">
    <name type="scientific">marine sediment metagenome</name>
    <dbReference type="NCBI Taxonomy" id="412755"/>
    <lineage>
        <taxon>unclassified sequences</taxon>
        <taxon>metagenomes</taxon>
        <taxon>ecological metagenomes</taxon>
    </lineage>
</organism>
<keyword evidence="4" id="KW-0067">ATP-binding</keyword>
<gene>
    <name evidence="6" type="ORF">LCGC14_1264410</name>
</gene>
<comment type="caution">
    <text evidence="6">The sequence shown here is derived from an EMBL/GenBank/DDBJ whole genome shotgun (WGS) entry which is preliminary data.</text>
</comment>
<dbReference type="Gene3D" id="2.60.200.40">
    <property type="match status" value="1"/>
</dbReference>
<sequence>MNENIFSPQEISCIVNPQAANKKWQRRKKLKRYLQKNLPCQIIDFQGSKEETIEIARKQSLTQKIIVAVGGDGTISDVIQGIIEARREKDVILGIIPFGSGNAFRKSLGLPKNIKKAIKLLKEGETREIDLIDIEGKVTGIASIGATAKATQEKLQHNIQGFLGHVLASRIIPSLPKTEQQIELFDGINDNGEHFDKKTLNLRLFECVVGKTTYFGYSWKVSPRAKIDDGYLDITLYETSGLKYLLFFPLIYFGLYQKTQKHFKAKKMIVRGKDLPVQYNGEFLGMKDKFEFRVLPRALKIIVPRNDEQ</sequence>
<dbReference type="Pfam" id="PF00781">
    <property type="entry name" value="DAGK_cat"/>
    <property type="match status" value="1"/>
</dbReference>
<feature type="domain" description="DAGKc" evidence="5">
    <location>
        <begin position="6"/>
        <end position="138"/>
    </location>
</feature>
<name>A0A0F9L254_9ZZZZ</name>
<dbReference type="AlphaFoldDB" id="A0A0F9L254"/>
<dbReference type="SMART" id="SM00046">
    <property type="entry name" value="DAGKc"/>
    <property type="match status" value="1"/>
</dbReference>
<reference evidence="6" key="1">
    <citation type="journal article" date="2015" name="Nature">
        <title>Complex archaea that bridge the gap between prokaryotes and eukaryotes.</title>
        <authorList>
            <person name="Spang A."/>
            <person name="Saw J.H."/>
            <person name="Jorgensen S.L."/>
            <person name="Zaremba-Niedzwiedzka K."/>
            <person name="Martijn J."/>
            <person name="Lind A.E."/>
            <person name="van Eijk R."/>
            <person name="Schleper C."/>
            <person name="Guy L."/>
            <person name="Ettema T.J."/>
        </authorList>
    </citation>
    <scope>NUCLEOTIDE SEQUENCE</scope>
</reference>
<dbReference type="InterPro" id="IPR017438">
    <property type="entry name" value="ATP-NAD_kinase_N"/>
</dbReference>
<dbReference type="PANTHER" id="PTHR12358">
    <property type="entry name" value="SPHINGOSINE KINASE"/>
    <property type="match status" value="1"/>
</dbReference>
<dbReference type="EMBL" id="LAZR01007039">
    <property type="protein sequence ID" value="KKM87883.1"/>
    <property type="molecule type" value="Genomic_DNA"/>
</dbReference>
<dbReference type="InterPro" id="IPR045540">
    <property type="entry name" value="YegS/DAGK_C"/>
</dbReference>
<dbReference type="PANTHER" id="PTHR12358:SF106">
    <property type="entry name" value="LIPID KINASE YEGS"/>
    <property type="match status" value="1"/>
</dbReference>
<dbReference type="Pfam" id="PF19279">
    <property type="entry name" value="YegS_C"/>
    <property type="match status" value="1"/>
</dbReference>
<keyword evidence="1" id="KW-0808">Transferase</keyword>
<evidence type="ECO:0000259" key="5">
    <source>
        <dbReference type="PROSITE" id="PS50146"/>
    </source>
</evidence>
<dbReference type="InterPro" id="IPR050187">
    <property type="entry name" value="Lipid_Phosphate_FormReg"/>
</dbReference>
<dbReference type="Gene3D" id="3.40.50.10330">
    <property type="entry name" value="Probable inorganic polyphosphate/atp-NAD kinase, domain 1"/>
    <property type="match status" value="1"/>
</dbReference>
<proteinExistence type="predicted"/>
<keyword evidence="2" id="KW-0547">Nucleotide-binding</keyword>